<sequence>MEGAGTMKTVVIGLDALDFRYVDRFADATPNLQRLRERGLEARLESTHPPWTGSAWPSMYTGTDPSHHGVYGFFAYDGYPDEAQLVSRSDVRRPALWDYLSHSRDGGRSIVMNVPVTHPAEPIEGALVPGYLAVEDDPGHPEGIRDELSAAIGEEYTIYSRAEVSDDKDEKFEGYLDLIEQRRRAAVELVEREEWELAVLQVQKTDAVFHNFERDEAFRRIYAAADRLVGDVLEAVDDDAVNVVVCSDHGIGPVTGYNVHVNEVLRDHGFVETTDETDRPTIGTEKASLVEGNGSGGPGPSQGPGPADDRAETARNGGNGSSPLLEGTVRAGQRLASRVGVEPADVYAAAERVGLESTLLRLAPDDVKSAATESVDWRNSRAYCADGTRMGVRINVAGRDSQGVVPQSAYESTRDEIIEILGDLETPDGEPVFEYVCRREELYDGPYVDRAPDVCFLPTDMNHLVSSTLYGRRFVSVDTYNHKRDGVFIGAGPAFSASGPDRFSLTDVAPIAMALLDRPVPERMTGSVPPGVLSADVRRSDYGDIPYGRTTVEPTADDGEVTERLEDLGYL</sequence>
<dbReference type="GO" id="GO:0016787">
    <property type="term" value="F:hydrolase activity"/>
    <property type="evidence" value="ECO:0007669"/>
    <property type="project" value="UniProtKB-ARBA"/>
</dbReference>
<organism evidence="3 4">
    <name type="scientific">Natronobacterium lacisalsi AJ5</name>
    <dbReference type="NCBI Taxonomy" id="358396"/>
    <lineage>
        <taxon>Archaea</taxon>
        <taxon>Methanobacteriati</taxon>
        <taxon>Methanobacteriota</taxon>
        <taxon>Stenosarchaea group</taxon>
        <taxon>Halobacteria</taxon>
        <taxon>Halobacteriales</taxon>
        <taxon>Natrialbaceae</taxon>
        <taxon>Natronobacterium</taxon>
    </lineage>
</organism>
<dbReference type="SUPFAM" id="SSF53649">
    <property type="entry name" value="Alkaline phosphatase-like"/>
    <property type="match status" value="1"/>
</dbReference>
<evidence type="ECO:0000313" key="5">
    <source>
        <dbReference type="Proteomes" id="UP000186547"/>
    </source>
</evidence>
<accession>M0LBD9</accession>
<dbReference type="PATRIC" id="fig|358396.7.peg.3325"/>
<dbReference type="AlphaFoldDB" id="M0LBD9"/>
<reference evidence="2" key="3">
    <citation type="submission" date="2017-01" db="EMBL/GenBank/DDBJ databases">
        <authorList>
            <person name="Mah S.A."/>
            <person name="Swanson W.J."/>
            <person name="Moy G.W."/>
            <person name="Vacquier V.D."/>
        </authorList>
    </citation>
    <scope>NUCLEOTIDE SEQUENCE</scope>
    <source>
        <strain evidence="2">AJ5</strain>
    </source>
</reference>
<dbReference type="STRING" id="358396.CHINAEXTREME_16730"/>
<evidence type="ECO:0000313" key="3">
    <source>
        <dbReference type="EMBL" id="EMA30891.1"/>
    </source>
</evidence>
<reference evidence="3 4" key="2">
    <citation type="journal article" date="2014" name="PLoS Genet.">
        <title>Phylogenetically driven sequencing of extremely halophilic archaea reveals strategies for static and dynamic osmo-response.</title>
        <authorList>
            <person name="Becker E.A."/>
            <person name="Seitzer P.M."/>
            <person name="Tritt A."/>
            <person name="Larsen D."/>
            <person name="Krusor M."/>
            <person name="Yao A.I."/>
            <person name="Wu D."/>
            <person name="Madern D."/>
            <person name="Eisen J.A."/>
            <person name="Darling A.E."/>
            <person name="Facciotti M.T."/>
        </authorList>
    </citation>
    <scope>NUCLEOTIDE SEQUENCE [LARGE SCALE GENOMIC DNA]</scope>
    <source>
        <strain evidence="3 4">AJ5</strain>
    </source>
</reference>
<name>M0LBD9_NATLA</name>
<keyword evidence="4" id="KW-1185">Reference proteome</keyword>
<dbReference type="InterPro" id="IPR017850">
    <property type="entry name" value="Alkaline_phosphatase_core_sf"/>
</dbReference>
<feature type="compositionally biased region" description="Gly residues" evidence="1">
    <location>
        <begin position="293"/>
        <end position="302"/>
    </location>
</feature>
<dbReference type="Proteomes" id="UP000011555">
    <property type="component" value="Unassembled WGS sequence"/>
</dbReference>
<dbReference type="Pfam" id="PF01663">
    <property type="entry name" value="Phosphodiest"/>
    <property type="match status" value="1"/>
</dbReference>
<dbReference type="KEGG" id="hlc:CHINAEXTREME16730"/>
<proteinExistence type="predicted"/>
<dbReference type="PANTHER" id="PTHR10151">
    <property type="entry name" value="ECTONUCLEOTIDE PYROPHOSPHATASE/PHOSPHODIESTERASE"/>
    <property type="match status" value="1"/>
</dbReference>
<protein>
    <submittedName>
        <fullName evidence="2 3">Nucleotide pyrophosphatase</fullName>
    </submittedName>
</protein>
<reference evidence="2 5" key="1">
    <citation type="journal article" date="2011" name="J. Bacteriol.">
        <title>Genome sequence of Halobiforma lacisalsi AJ5, an extremely halophilic archaeon which harbors a bop gene.</title>
        <authorList>
            <person name="Jiang X."/>
            <person name="Wang S."/>
            <person name="Cheng H."/>
            <person name="Huo Y."/>
            <person name="Zhang X."/>
            <person name="Zhu X."/>
            <person name="Han X."/>
            <person name="Ni P."/>
            <person name="Wu M."/>
        </authorList>
    </citation>
    <scope>NUCLEOTIDE SEQUENCE [LARGE SCALE GENOMIC DNA]</scope>
    <source>
        <strain evidence="2 5">AJ5</strain>
    </source>
</reference>
<dbReference type="eggNOG" id="arCOG01377">
    <property type="taxonomic scope" value="Archaea"/>
</dbReference>
<evidence type="ECO:0000313" key="2">
    <source>
        <dbReference type="EMBL" id="APW99316.1"/>
    </source>
</evidence>
<evidence type="ECO:0000313" key="4">
    <source>
        <dbReference type="Proteomes" id="UP000011555"/>
    </source>
</evidence>
<dbReference type="EMBL" id="CP019285">
    <property type="protein sequence ID" value="APW99316.1"/>
    <property type="molecule type" value="Genomic_DNA"/>
</dbReference>
<dbReference type="Gene3D" id="3.40.720.10">
    <property type="entry name" value="Alkaline Phosphatase, subunit A"/>
    <property type="match status" value="1"/>
</dbReference>
<gene>
    <name evidence="3" type="ORF">C445_16341</name>
    <name evidence="2" type="ORF">CHINAEXTREME_16730</name>
</gene>
<dbReference type="PANTHER" id="PTHR10151:SF120">
    <property type="entry name" value="BIS(5'-ADENOSYL)-TRIPHOSPHATASE"/>
    <property type="match status" value="1"/>
</dbReference>
<dbReference type="InterPro" id="IPR002591">
    <property type="entry name" value="Phosphodiest/P_Trfase"/>
</dbReference>
<evidence type="ECO:0000256" key="1">
    <source>
        <dbReference type="SAM" id="MobiDB-lite"/>
    </source>
</evidence>
<dbReference type="EMBL" id="AOLZ01000056">
    <property type="protein sequence ID" value="EMA30891.1"/>
    <property type="molecule type" value="Genomic_DNA"/>
</dbReference>
<dbReference type="Proteomes" id="UP000186547">
    <property type="component" value="Chromosome"/>
</dbReference>
<feature type="region of interest" description="Disordered" evidence="1">
    <location>
        <begin position="270"/>
        <end position="326"/>
    </location>
</feature>